<organism evidence="2 3">
    <name type="scientific">Cylindrotheca closterium</name>
    <dbReference type="NCBI Taxonomy" id="2856"/>
    <lineage>
        <taxon>Eukaryota</taxon>
        <taxon>Sar</taxon>
        <taxon>Stramenopiles</taxon>
        <taxon>Ochrophyta</taxon>
        <taxon>Bacillariophyta</taxon>
        <taxon>Bacillariophyceae</taxon>
        <taxon>Bacillariophycidae</taxon>
        <taxon>Bacillariales</taxon>
        <taxon>Bacillariaceae</taxon>
        <taxon>Cylindrotheca</taxon>
    </lineage>
</organism>
<reference evidence="2" key="1">
    <citation type="submission" date="2023-08" db="EMBL/GenBank/DDBJ databases">
        <authorList>
            <person name="Audoor S."/>
            <person name="Bilcke G."/>
        </authorList>
    </citation>
    <scope>NUCLEOTIDE SEQUENCE</scope>
</reference>
<evidence type="ECO:0000313" key="3">
    <source>
        <dbReference type="Proteomes" id="UP001295423"/>
    </source>
</evidence>
<evidence type="ECO:0000256" key="1">
    <source>
        <dbReference type="SAM" id="SignalP"/>
    </source>
</evidence>
<keyword evidence="1" id="KW-0732">Signal</keyword>
<protein>
    <submittedName>
        <fullName evidence="2">Uncharacterized protein</fullName>
    </submittedName>
</protein>
<name>A0AAD2JHA0_9STRA</name>
<sequence length="147" mass="17066">MAKFSSFLLICCLTFLLLLVSSNTTNAESAIDAKRKEILTRRDSHKRRITALIKHMRSQLADHSAGVKVMEEKEKADLERRLALYVQKVDSMKEYVDDEEVETTMAREESQKKHRANYKEKIIAEARRLEEEKEKKSEDANYGSDDL</sequence>
<comment type="caution">
    <text evidence="2">The sequence shown here is derived from an EMBL/GenBank/DDBJ whole genome shotgun (WGS) entry which is preliminary data.</text>
</comment>
<keyword evidence="3" id="KW-1185">Reference proteome</keyword>
<gene>
    <name evidence="2" type="ORF">CYCCA115_LOCUS12754</name>
</gene>
<accession>A0AAD2JHA0</accession>
<evidence type="ECO:0000313" key="2">
    <source>
        <dbReference type="EMBL" id="CAJ1950782.1"/>
    </source>
</evidence>
<feature type="signal peptide" evidence="1">
    <location>
        <begin position="1"/>
        <end position="27"/>
    </location>
</feature>
<proteinExistence type="predicted"/>
<dbReference type="EMBL" id="CAKOGP040001770">
    <property type="protein sequence ID" value="CAJ1950782.1"/>
    <property type="molecule type" value="Genomic_DNA"/>
</dbReference>
<feature type="chain" id="PRO_5041934925" evidence="1">
    <location>
        <begin position="28"/>
        <end position="147"/>
    </location>
</feature>
<dbReference type="AlphaFoldDB" id="A0AAD2JHA0"/>
<dbReference type="Proteomes" id="UP001295423">
    <property type="component" value="Unassembled WGS sequence"/>
</dbReference>